<dbReference type="Proteomes" id="UP000542973">
    <property type="component" value="Unassembled WGS sequence"/>
</dbReference>
<evidence type="ECO:0000313" key="1">
    <source>
        <dbReference type="EMBL" id="NNH10658.1"/>
    </source>
</evidence>
<dbReference type="EMBL" id="JABEMD010000009">
    <property type="protein sequence ID" value="NNH10658.1"/>
    <property type="molecule type" value="Genomic_DNA"/>
</dbReference>
<dbReference type="AlphaFoldDB" id="A0A849B8Z8"/>
<proteinExistence type="predicted"/>
<gene>
    <name evidence="1" type="ORF">HLB16_07145</name>
</gene>
<sequence length="126" mass="13964">MWVIDLCLSWFGDRGIRATSNVPRGNGGARCTALAPLRCGPHRIRAARTGFDRDHLDIEIVRKMRARSSAIRGSFPFKASRSRVDAWHASCDRIGGRRFDDANSIPLHRSGELPCPATVPNRVAAR</sequence>
<name>A0A849B8Z8_9BURK</name>
<evidence type="ECO:0000313" key="2">
    <source>
        <dbReference type="Proteomes" id="UP000542973"/>
    </source>
</evidence>
<accession>A0A849B8Z8</accession>
<protein>
    <submittedName>
        <fullName evidence="1">Uncharacterized protein</fullName>
    </submittedName>
</protein>
<dbReference type="RefSeq" id="WP_053824064.1">
    <property type="nucleotide sequence ID" value="NZ_BAAAEB010000023.1"/>
</dbReference>
<comment type="caution">
    <text evidence="1">The sequence shown here is derived from an EMBL/GenBank/DDBJ whole genome shotgun (WGS) entry which is preliminary data.</text>
</comment>
<organism evidence="1 2">
    <name type="scientific">Cupriavidus gilardii</name>
    <dbReference type="NCBI Taxonomy" id="82541"/>
    <lineage>
        <taxon>Bacteria</taxon>
        <taxon>Pseudomonadati</taxon>
        <taxon>Pseudomonadota</taxon>
        <taxon>Betaproteobacteria</taxon>
        <taxon>Burkholderiales</taxon>
        <taxon>Burkholderiaceae</taxon>
        <taxon>Cupriavidus</taxon>
    </lineage>
</organism>
<reference evidence="1 2" key="1">
    <citation type="submission" date="2020-05" db="EMBL/GenBank/DDBJ databases">
        <title>MicrobeNet Type strains.</title>
        <authorList>
            <person name="Nicholson A.C."/>
        </authorList>
    </citation>
    <scope>NUCLEOTIDE SEQUENCE [LARGE SCALE GENOMIC DNA]</scope>
    <source>
        <strain evidence="1 2">ATCC 700815</strain>
    </source>
</reference>